<evidence type="ECO:0000313" key="3">
    <source>
        <dbReference type="Proteomes" id="UP000184191"/>
    </source>
</evidence>
<keyword evidence="1" id="KW-0732">Signal</keyword>
<proteinExistence type="predicted"/>
<feature type="chain" id="PRO_5011957763" description="Nickel/cobalt transporter regulator" evidence="1">
    <location>
        <begin position="21"/>
        <end position="112"/>
    </location>
</feature>
<dbReference type="Gene3D" id="3.10.450.160">
    <property type="entry name" value="inner membrane protein cigr"/>
    <property type="match status" value="1"/>
</dbReference>
<evidence type="ECO:0008006" key="4">
    <source>
        <dbReference type="Google" id="ProtNLM"/>
    </source>
</evidence>
<dbReference type="Proteomes" id="UP000184191">
    <property type="component" value="Unassembled WGS sequence"/>
</dbReference>
<sequence>MKYCSVMLIALMAFSPVGQAAAQPKSKIGDCPPGLAKKNPPCVPPGQAKKIYRIGDRYDRNDYLSDYDRRRYNLPRLPRGQSYYRVGDSLIRVDNETREVLELIEAVSRVLN</sequence>
<evidence type="ECO:0000313" key="2">
    <source>
        <dbReference type="EMBL" id="SHK86539.1"/>
    </source>
</evidence>
<dbReference type="EMBL" id="FRBN01000002">
    <property type="protein sequence ID" value="SHK86539.1"/>
    <property type="molecule type" value="Genomic_DNA"/>
</dbReference>
<feature type="signal peptide" evidence="1">
    <location>
        <begin position="1"/>
        <end position="20"/>
    </location>
</feature>
<keyword evidence="3" id="KW-1185">Reference proteome</keyword>
<protein>
    <recommendedName>
        <fullName evidence="4">Nickel/cobalt transporter regulator</fullName>
    </recommendedName>
</protein>
<name>A0A1M6VYL2_9RHOB</name>
<accession>A0A1M6VYL2</accession>
<reference evidence="3" key="1">
    <citation type="submission" date="2016-11" db="EMBL/GenBank/DDBJ databases">
        <authorList>
            <person name="Varghese N."/>
            <person name="Submissions S."/>
        </authorList>
    </citation>
    <scope>NUCLEOTIDE SEQUENCE [LARGE SCALE GENOMIC DNA]</scope>
    <source>
        <strain evidence="3">DSM 29327</strain>
    </source>
</reference>
<gene>
    <name evidence="2" type="ORF">SAMN05444414_1025</name>
</gene>
<evidence type="ECO:0000256" key="1">
    <source>
        <dbReference type="SAM" id="SignalP"/>
    </source>
</evidence>
<organism evidence="2 3">
    <name type="scientific">Roseovarius marisflavi</name>
    <dbReference type="NCBI Taxonomy" id="1054996"/>
    <lineage>
        <taxon>Bacteria</taxon>
        <taxon>Pseudomonadati</taxon>
        <taxon>Pseudomonadota</taxon>
        <taxon>Alphaproteobacteria</taxon>
        <taxon>Rhodobacterales</taxon>
        <taxon>Roseobacteraceae</taxon>
        <taxon>Roseovarius</taxon>
    </lineage>
</organism>
<dbReference type="AlphaFoldDB" id="A0A1M6VYL2"/>